<gene>
    <name evidence="1" type="ORF">AN957_23470</name>
</gene>
<comment type="caution">
    <text evidence="1">The sequence shown here is derived from an EMBL/GenBank/DDBJ whole genome shotgun (WGS) entry which is preliminary data.</text>
</comment>
<dbReference type="Proteomes" id="UP000050996">
    <property type="component" value="Unassembled WGS sequence"/>
</dbReference>
<dbReference type="EMBL" id="LJIX01000006">
    <property type="protein sequence ID" value="KQL21231.1"/>
    <property type="molecule type" value="Genomic_DNA"/>
</dbReference>
<dbReference type="AlphaFoldDB" id="A0A0Q3VI66"/>
<keyword evidence="2" id="KW-1185">Reference proteome</keyword>
<dbReference type="RefSeq" id="WP_056686367.1">
    <property type="nucleotide sequence ID" value="NZ_LJIX01000006.1"/>
</dbReference>
<protein>
    <submittedName>
        <fullName evidence="1">Uncharacterized protein</fullName>
    </submittedName>
</protein>
<organism evidence="1 2">
    <name type="scientific">Cytobacillus solani</name>
    <dbReference type="NCBI Taxonomy" id="1637975"/>
    <lineage>
        <taxon>Bacteria</taxon>
        <taxon>Bacillati</taxon>
        <taxon>Bacillota</taxon>
        <taxon>Bacilli</taxon>
        <taxon>Bacillales</taxon>
        <taxon>Bacillaceae</taxon>
        <taxon>Cytobacillus</taxon>
    </lineage>
</organism>
<dbReference type="PATRIC" id="fig|1637975.4.peg.4712"/>
<proteinExistence type="predicted"/>
<dbReference type="STRING" id="1637975.AN957_23470"/>
<sequence>MKFSNAFIEMDTYIRTNLHSISCKEIFQIKKDFYSIVETLSGSTANLTGITELLVFRILYHALGMTAKVENKSVRDISNLDRLHLIGQNF</sequence>
<name>A0A0Q3VI66_9BACI</name>
<evidence type="ECO:0000313" key="1">
    <source>
        <dbReference type="EMBL" id="KQL21231.1"/>
    </source>
</evidence>
<reference evidence="1 2" key="1">
    <citation type="submission" date="2015-09" db="EMBL/GenBank/DDBJ databases">
        <title>Genome sequencing project for genomic taxonomy and phylogenomics of Bacillus-like bacteria.</title>
        <authorList>
            <person name="Liu B."/>
            <person name="Wang J."/>
            <person name="Zhu Y."/>
            <person name="Liu G."/>
            <person name="Chen Q."/>
            <person name="Chen Z."/>
            <person name="Lan J."/>
            <person name="Che J."/>
            <person name="Ge C."/>
            <person name="Shi H."/>
            <person name="Pan Z."/>
            <person name="Liu X."/>
        </authorList>
    </citation>
    <scope>NUCLEOTIDE SEQUENCE [LARGE SCALE GENOMIC DNA]</scope>
    <source>
        <strain evidence="1 2">FJAT-18043</strain>
    </source>
</reference>
<accession>A0A0Q3VI66</accession>
<evidence type="ECO:0000313" key="2">
    <source>
        <dbReference type="Proteomes" id="UP000050996"/>
    </source>
</evidence>